<dbReference type="PANTHER" id="PTHR13355:SF11">
    <property type="entry name" value="GLUCOSAMINE 6-PHOSPHATE N-ACETYLTRANSFERASE"/>
    <property type="match status" value="1"/>
</dbReference>
<dbReference type="GO" id="GO:0004343">
    <property type="term" value="F:glucosamine 6-phosphate N-acetyltransferase activity"/>
    <property type="evidence" value="ECO:0007669"/>
    <property type="project" value="TreeGrafter"/>
</dbReference>
<keyword evidence="4" id="KW-0808">Transferase</keyword>
<evidence type="ECO:0000259" key="3">
    <source>
        <dbReference type="PROSITE" id="PS51186"/>
    </source>
</evidence>
<dbReference type="SUPFAM" id="SSF55729">
    <property type="entry name" value="Acyl-CoA N-acyltransferases (Nat)"/>
    <property type="match status" value="1"/>
</dbReference>
<gene>
    <name evidence="4" type="ORF">CD122_09365</name>
</gene>
<evidence type="ECO:0000313" key="5">
    <source>
        <dbReference type="Proteomes" id="UP000242752"/>
    </source>
</evidence>
<dbReference type="EMBL" id="PPRF01000069">
    <property type="protein sequence ID" value="PNZ25774.1"/>
    <property type="molecule type" value="Genomic_DNA"/>
</dbReference>
<dbReference type="InterPro" id="IPR039143">
    <property type="entry name" value="GNPNAT1-like"/>
</dbReference>
<dbReference type="PANTHER" id="PTHR13355">
    <property type="entry name" value="GLUCOSAMINE 6-PHOSPHATE N-ACETYLTRANSFERASE"/>
    <property type="match status" value="1"/>
</dbReference>
<evidence type="ECO:0000256" key="1">
    <source>
        <dbReference type="ARBA" id="ARBA00009623"/>
    </source>
</evidence>
<dbReference type="Gene3D" id="3.40.630.30">
    <property type="match status" value="1"/>
</dbReference>
<dbReference type="InterPro" id="IPR016181">
    <property type="entry name" value="Acyl_CoA_acyltransferase"/>
</dbReference>
<dbReference type="OrthoDB" id="9796171at2"/>
<sequence length="146" mass="16797">MFKEVTTEQEYQDVLAIREAVFIDEQGVTREEEFDEYESSAHYFIGYDEDGKPMATARYRGVGSTAKVERVAVMKAYRGRGIGKQLIVALEQIAMEHGYQHFKLGAQTHAIPFYESLGYKAYGDIFMDAGIPHRYMEKYITTNQEK</sequence>
<dbReference type="CDD" id="cd04301">
    <property type="entry name" value="NAT_SF"/>
    <property type="match status" value="1"/>
</dbReference>
<dbReference type="PROSITE" id="PS51186">
    <property type="entry name" value="GNAT"/>
    <property type="match status" value="1"/>
</dbReference>
<dbReference type="RefSeq" id="WP_103358715.1">
    <property type="nucleotide sequence ID" value="NZ_CP113107.1"/>
</dbReference>
<feature type="domain" description="N-acetyltransferase" evidence="3">
    <location>
        <begin position="1"/>
        <end position="141"/>
    </location>
</feature>
<dbReference type="InterPro" id="IPR000182">
    <property type="entry name" value="GNAT_dom"/>
</dbReference>
<protein>
    <recommendedName>
        <fullName evidence="2">GCN5-related N-acetyltransferase</fullName>
    </recommendedName>
</protein>
<dbReference type="Proteomes" id="UP000242752">
    <property type="component" value="Unassembled WGS sequence"/>
</dbReference>
<comment type="similarity">
    <text evidence="1">Belongs to the UPF0039 (ElaA) family.</text>
</comment>
<keyword evidence="5" id="KW-1185">Reference proteome</keyword>
<evidence type="ECO:0000313" key="4">
    <source>
        <dbReference type="EMBL" id="PNZ25774.1"/>
    </source>
</evidence>
<evidence type="ECO:0000256" key="2">
    <source>
        <dbReference type="ARBA" id="ARBA00029740"/>
    </source>
</evidence>
<comment type="caution">
    <text evidence="4">The sequence shown here is derived from an EMBL/GenBank/DDBJ whole genome shotgun (WGS) entry which is preliminary data.</text>
</comment>
<proteinExistence type="inferred from homology"/>
<reference evidence="4 5" key="1">
    <citation type="submission" date="2017-08" db="EMBL/GenBank/DDBJ databases">
        <title>Draft genome sequences of 64 type strains of genus Staph aureus.</title>
        <authorList>
            <person name="Cole K."/>
            <person name="Golubchik T."/>
            <person name="Russell J."/>
            <person name="Foster D."/>
            <person name="Llewelyn M."/>
            <person name="Wilson D."/>
            <person name="Crook D."/>
            <person name="Paul J."/>
        </authorList>
    </citation>
    <scope>NUCLEOTIDE SEQUENCE [LARGE SCALE GENOMIC DNA]</scope>
    <source>
        <strain evidence="4 5">DSM 21968</strain>
    </source>
</reference>
<accession>A0A2K3YKD8</accession>
<organism evidence="4 5">
    <name type="scientific">Staphylococcus rostri</name>
    <dbReference type="NCBI Taxonomy" id="522262"/>
    <lineage>
        <taxon>Bacteria</taxon>
        <taxon>Bacillati</taxon>
        <taxon>Bacillota</taxon>
        <taxon>Bacilli</taxon>
        <taxon>Bacillales</taxon>
        <taxon>Staphylococcaceae</taxon>
        <taxon>Staphylococcus</taxon>
    </lineage>
</organism>
<dbReference type="AlphaFoldDB" id="A0A2K3YKD8"/>
<name>A0A2K3YKD8_9STAP</name>
<dbReference type="Pfam" id="PF13673">
    <property type="entry name" value="Acetyltransf_10"/>
    <property type="match status" value="1"/>
</dbReference>